<accession>A0A7D5NCB2</accession>
<dbReference type="Proteomes" id="UP000509684">
    <property type="component" value="Chromosome"/>
</dbReference>
<dbReference type="InterPro" id="IPR056912">
    <property type="entry name" value="Phage_JBD30_tail_term-like"/>
</dbReference>
<evidence type="ECO:0000313" key="1">
    <source>
        <dbReference type="EMBL" id="QLH50231.1"/>
    </source>
</evidence>
<gene>
    <name evidence="1" type="ORF">HWD57_10900</name>
</gene>
<dbReference type="EMBL" id="CP058708">
    <property type="protein sequence ID" value="QLH50231.1"/>
    <property type="molecule type" value="Genomic_DNA"/>
</dbReference>
<name>A0A7D5NCB2_9PROT</name>
<organism evidence="1 2">
    <name type="scientific">Candidatus Accumulibacter cognatus</name>
    <dbReference type="NCBI Taxonomy" id="2954383"/>
    <lineage>
        <taxon>Bacteria</taxon>
        <taxon>Pseudomonadati</taxon>
        <taxon>Pseudomonadota</taxon>
        <taxon>Betaproteobacteria</taxon>
        <taxon>Candidatus Accumulibacter</taxon>
    </lineage>
</organism>
<reference evidence="1 2" key="1">
    <citation type="journal article" date="2019" name="Microbiome">
        <title>Annotated bacterial chromosomes from frame-shift-corrected long-read metagenomic data.</title>
        <authorList>
            <person name="Arumugam K."/>
            <person name="Bagci C."/>
            <person name="Bessarab I."/>
            <person name="Beier S."/>
            <person name="Buchfink B."/>
            <person name="Gorska A."/>
            <person name="Qiu G."/>
            <person name="Huson D.H."/>
            <person name="Williams R.B.H."/>
        </authorList>
    </citation>
    <scope>NUCLEOTIDE SEQUENCE [LARGE SCALE GENOMIC DNA]</scope>
    <source>
        <strain evidence="1">SSA1</strain>
    </source>
</reference>
<protein>
    <submittedName>
        <fullName evidence="1">Uncharacterized protein</fullName>
    </submittedName>
</protein>
<dbReference type="KEGG" id="acog:HWD57_10900"/>
<dbReference type="AlphaFoldDB" id="A0A7D5NCB2"/>
<sequence length="141" mass="15034">MLSLEVPLAEHLSGVPGLLGVHPMSDLESIEQAGKPTPCVFLAFDGYQVIEQHRSRRAVRIETRWLVILAVKHAGRAGSGAPARAAAAPLAEALLKSLLGWTPPAKYTPLLLATPPAPVFLAGALFYPLAVTTQQVIEPDR</sequence>
<dbReference type="Pfam" id="PF23840">
    <property type="entry name" value="Phage_tail_terminator"/>
    <property type="match status" value="1"/>
</dbReference>
<proteinExistence type="predicted"/>
<evidence type="ECO:0000313" key="2">
    <source>
        <dbReference type="Proteomes" id="UP000509684"/>
    </source>
</evidence>